<dbReference type="AlphaFoldDB" id="A0A921IUV1"/>
<evidence type="ECO:0000313" key="7">
    <source>
        <dbReference type="Proteomes" id="UP000753256"/>
    </source>
</evidence>
<organism evidence="6 7">
    <name type="scientific">Enorma phocaeensis</name>
    <dbReference type="NCBI Taxonomy" id="1871019"/>
    <lineage>
        <taxon>Bacteria</taxon>
        <taxon>Bacillati</taxon>
        <taxon>Actinomycetota</taxon>
        <taxon>Coriobacteriia</taxon>
        <taxon>Coriobacteriales</taxon>
        <taxon>Coriobacteriaceae</taxon>
        <taxon>Enorma</taxon>
    </lineage>
</organism>
<feature type="compositionally biased region" description="Acidic residues" evidence="5">
    <location>
        <begin position="23"/>
        <end position="40"/>
    </location>
</feature>
<keyword evidence="1 6" id="KW-0132">Cell division</keyword>
<proteinExistence type="predicted"/>
<accession>A0A921IUV1</accession>
<gene>
    <name evidence="6" type="ORF">K8V70_07080</name>
</gene>
<feature type="region of interest" description="Disordered" evidence="5">
    <location>
        <begin position="1"/>
        <end position="83"/>
    </location>
</feature>
<dbReference type="RefSeq" id="WP_273190486.1">
    <property type="nucleotide sequence ID" value="NZ_DYUZ01000029.1"/>
</dbReference>
<reference evidence="6" key="2">
    <citation type="submission" date="2021-09" db="EMBL/GenBank/DDBJ databases">
        <authorList>
            <person name="Gilroy R."/>
        </authorList>
    </citation>
    <scope>NUCLEOTIDE SEQUENCE</scope>
    <source>
        <strain evidence="6">ChiHjej13B12-9602</strain>
    </source>
</reference>
<dbReference type="Proteomes" id="UP000753256">
    <property type="component" value="Unassembled WGS sequence"/>
</dbReference>
<name>A0A921IUV1_9ACTN</name>
<reference evidence="6" key="1">
    <citation type="journal article" date="2021" name="PeerJ">
        <title>Extensive microbial diversity within the chicken gut microbiome revealed by metagenomics and culture.</title>
        <authorList>
            <person name="Gilroy R."/>
            <person name="Ravi A."/>
            <person name="Getino M."/>
            <person name="Pursley I."/>
            <person name="Horton D.L."/>
            <person name="Alikhan N.F."/>
            <person name="Baker D."/>
            <person name="Gharbi K."/>
            <person name="Hall N."/>
            <person name="Watson M."/>
            <person name="Adriaenssens E.M."/>
            <person name="Foster-Nyarko E."/>
            <person name="Jarju S."/>
            <person name="Secka A."/>
            <person name="Antonio M."/>
            <person name="Oren A."/>
            <person name="Chaudhuri R.R."/>
            <person name="La Ragione R."/>
            <person name="Hildebrand F."/>
            <person name="Pallen M.J."/>
        </authorList>
    </citation>
    <scope>NUCLEOTIDE SEQUENCE</scope>
    <source>
        <strain evidence="6">ChiHjej13B12-9602</strain>
    </source>
</reference>
<dbReference type="PANTHER" id="PTHR35798">
    <property type="entry name" value="CELL DIVISION PROTEIN SEPF"/>
    <property type="match status" value="1"/>
</dbReference>
<dbReference type="EMBL" id="DYUZ01000029">
    <property type="protein sequence ID" value="HJG37603.1"/>
    <property type="molecule type" value="Genomic_DNA"/>
</dbReference>
<dbReference type="InterPro" id="IPR038594">
    <property type="entry name" value="SepF-like_sf"/>
</dbReference>
<dbReference type="InterPro" id="IPR023052">
    <property type="entry name" value="Cell_div_SepF"/>
</dbReference>
<evidence type="ECO:0000256" key="3">
    <source>
        <dbReference type="ARBA" id="ARBA00023306"/>
    </source>
</evidence>
<keyword evidence="2" id="KW-0717">Septation</keyword>
<keyword evidence="3" id="KW-0131">Cell cycle</keyword>
<evidence type="ECO:0000256" key="1">
    <source>
        <dbReference type="ARBA" id="ARBA00022618"/>
    </source>
</evidence>
<evidence type="ECO:0000256" key="2">
    <source>
        <dbReference type="ARBA" id="ARBA00023210"/>
    </source>
</evidence>
<protein>
    <submittedName>
        <fullName evidence="6">Cell division protein SepF</fullName>
    </submittedName>
</protein>
<dbReference type="Pfam" id="PF04472">
    <property type="entry name" value="SepF"/>
    <property type="match status" value="1"/>
</dbReference>
<dbReference type="Gene3D" id="3.30.110.150">
    <property type="entry name" value="SepF-like protein"/>
    <property type="match status" value="1"/>
</dbReference>
<comment type="function">
    <text evidence="4">Cell division protein that is part of the divisome complex and is recruited early to the Z-ring. Probably stimulates Z-ring formation, perhaps through the cross-linking of FtsZ protofilaments. Its function overlaps with FtsA.</text>
</comment>
<dbReference type="GO" id="GO:0000917">
    <property type="term" value="P:division septum assembly"/>
    <property type="evidence" value="ECO:0007669"/>
    <property type="project" value="UniProtKB-KW"/>
</dbReference>
<evidence type="ECO:0000256" key="4">
    <source>
        <dbReference type="ARBA" id="ARBA00044936"/>
    </source>
</evidence>
<dbReference type="PANTHER" id="PTHR35798:SF1">
    <property type="entry name" value="CELL DIVISION PROTEIN SEPF"/>
    <property type="match status" value="1"/>
</dbReference>
<dbReference type="InterPro" id="IPR007561">
    <property type="entry name" value="Cell_div_SepF/SepF-rel"/>
</dbReference>
<evidence type="ECO:0000256" key="5">
    <source>
        <dbReference type="SAM" id="MobiDB-lite"/>
    </source>
</evidence>
<evidence type="ECO:0000313" key="6">
    <source>
        <dbReference type="EMBL" id="HJG37603.1"/>
    </source>
</evidence>
<sequence>MSFLDDIKSRLPFGPNQAGYDQDGYDEGDGYDDYYDDGYQDDYQVRDSAYDSAESGVSEPTFRSQSEHGNGVLGQTRRGEAESVAVYTRSGQLVGDADRHGATYNPPARSQDAFRPGAYDTPSTYAASVRDHAAHSRTAPSPAVEQHANSILTATPQLPAYVLRPESYDDVETVVRRVRTKQPVALVFVGVRTEVAKRVLDFSYGFACGLGASVKEVGDRVFMVLPAGCEVKQSDLLKLRDDGYLK</sequence>
<feature type="region of interest" description="Disordered" evidence="5">
    <location>
        <begin position="96"/>
        <end position="122"/>
    </location>
</feature>
<comment type="caution">
    <text evidence="6">The sequence shown here is derived from an EMBL/GenBank/DDBJ whole genome shotgun (WGS) entry which is preliminary data.</text>
</comment>